<dbReference type="InterPro" id="IPR029058">
    <property type="entry name" value="AB_hydrolase_fold"/>
</dbReference>
<evidence type="ECO:0000259" key="3">
    <source>
        <dbReference type="Pfam" id="PF00326"/>
    </source>
</evidence>
<feature type="chain" id="PRO_5047217889" evidence="2">
    <location>
        <begin position="21"/>
        <end position="638"/>
    </location>
</feature>
<reference evidence="4" key="1">
    <citation type="submission" date="2023-07" db="EMBL/GenBank/DDBJ databases">
        <title>Genome content predicts the carbon catabolic preferences of heterotrophic bacteria.</title>
        <authorList>
            <person name="Gralka M."/>
        </authorList>
    </citation>
    <scope>NUCLEOTIDE SEQUENCE</scope>
    <source>
        <strain evidence="4">4G09</strain>
    </source>
</reference>
<protein>
    <submittedName>
        <fullName evidence="4">S9 family peptidase</fullName>
        <ecNumber evidence="4">3.4.-.-</ecNumber>
    </submittedName>
</protein>
<name>A0ABT9FDS2_9GAMM</name>
<keyword evidence="1 4" id="KW-0378">Hydrolase</keyword>
<comment type="caution">
    <text evidence="4">The sequence shown here is derived from an EMBL/GenBank/DDBJ whole genome shotgun (WGS) entry which is preliminary data.</text>
</comment>
<evidence type="ECO:0000256" key="2">
    <source>
        <dbReference type="SAM" id="SignalP"/>
    </source>
</evidence>
<feature type="domain" description="Peptidase S9 prolyl oligopeptidase catalytic" evidence="3">
    <location>
        <begin position="429"/>
        <end position="637"/>
    </location>
</feature>
<feature type="signal peptide" evidence="2">
    <location>
        <begin position="1"/>
        <end position="20"/>
    </location>
</feature>
<dbReference type="PANTHER" id="PTHR42776">
    <property type="entry name" value="SERINE PEPTIDASE S9 FAMILY MEMBER"/>
    <property type="match status" value="1"/>
</dbReference>
<dbReference type="RefSeq" id="WP_305400856.1">
    <property type="nucleotide sequence ID" value="NZ_JAUYVT010000007.1"/>
</dbReference>
<accession>A0ABT9FDS2</accession>
<dbReference type="GO" id="GO:0016787">
    <property type="term" value="F:hydrolase activity"/>
    <property type="evidence" value="ECO:0007669"/>
    <property type="project" value="UniProtKB-KW"/>
</dbReference>
<dbReference type="Pfam" id="PF00326">
    <property type="entry name" value="Peptidase_S9"/>
    <property type="match status" value="1"/>
</dbReference>
<dbReference type="SUPFAM" id="SSF82171">
    <property type="entry name" value="DPP6 N-terminal domain-like"/>
    <property type="match status" value="1"/>
</dbReference>
<gene>
    <name evidence="4" type="ORF">Q8W34_09825</name>
</gene>
<dbReference type="Gene3D" id="3.40.50.1820">
    <property type="entry name" value="alpha/beta hydrolase"/>
    <property type="match status" value="1"/>
</dbReference>
<dbReference type="SUPFAM" id="SSF53474">
    <property type="entry name" value="alpha/beta-Hydrolases"/>
    <property type="match status" value="1"/>
</dbReference>
<dbReference type="EMBL" id="JAUYVT010000007">
    <property type="protein sequence ID" value="MDP2564931.1"/>
    <property type="molecule type" value="Genomic_DNA"/>
</dbReference>
<evidence type="ECO:0000313" key="4">
    <source>
        <dbReference type="EMBL" id="MDP2564931.1"/>
    </source>
</evidence>
<dbReference type="InterPro" id="IPR001375">
    <property type="entry name" value="Peptidase_S9_cat"/>
</dbReference>
<dbReference type="Proteomes" id="UP001177212">
    <property type="component" value="Unassembled WGS sequence"/>
</dbReference>
<keyword evidence="5" id="KW-1185">Reference proteome</keyword>
<organism evidence="4 5">
    <name type="scientific">Pseudoalteromonas marina</name>
    <dbReference type="NCBI Taxonomy" id="267375"/>
    <lineage>
        <taxon>Bacteria</taxon>
        <taxon>Pseudomonadati</taxon>
        <taxon>Pseudomonadota</taxon>
        <taxon>Gammaproteobacteria</taxon>
        <taxon>Alteromonadales</taxon>
        <taxon>Pseudoalteromonadaceae</taxon>
        <taxon>Pseudoalteromonas</taxon>
    </lineage>
</organism>
<evidence type="ECO:0000256" key="1">
    <source>
        <dbReference type="ARBA" id="ARBA00022801"/>
    </source>
</evidence>
<dbReference type="EC" id="3.4.-.-" evidence="4"/>
<evidence type="ECO:0000313" key="5">
    <source>
        <dbReference type="Proteomes" id="UP001177212"/>
    </source>
</evidence>
<dbReference type="PANTHER" id="PTHR42776:SF27">
    <property type="entry name" value="DIPEPTIDYL PEPTIDASE FAMILY MEMBER 6"/>
    <property type="match status" value="1"/>
</dbReference>
<proteinExistence type="predicted"/>
<sequence>MLITRLIVLCLLLLSFNSYSKNTLEDFFDKSGYVQVKISPSGKYYSLTYREDTEVKLVILERESGKTTAAFAFGENQKIRNVTWLNDERFMMSVAKTVGFLDTKGGRPYYVVANYDGSKRREILFSNTSVLEVISTLPNDKENILVAKGHFNDDFAVNVHKLNIYNGKMDYVGGQPKDDVFGITTDISGNPRLAFHYEEDEEQELGKGDLSVYFKKKVNSDWQSLNLAKLNFEKGDALGFLGMNLEGNEAFLMSDSGRKTTAIYSLNFESEELTLLASNDSVDISTPIFGPNRDVIGATFDPDYPQYQYFDAKGENAIFKELSDTFKNYRLQFTSHSKEKGLSVFSVEADNSPTTFYLYDTKNKKATFIASSAPQIDKKSLSMTEPFKIKARDGVELNGYLTIPKGAADKNLPAIVYLHGGPHGPRDLWQYNPETQYMASLGYAVLQVNFRGSGGYGSEFEESGYKKWGREMQDDVTDATYWAINEGIIDKDKICIYGGSYGGYTTLMGVIREPDLYKCAIGYVGVYSIPEMKESGDIPTRESGRKYLDMVHGTDMEDMQARSPSFNVDKIKAKLFIAHGEDDVRVPMEQYEALTSALDKIGYPYESMVRDEGHGFHQPKNISDFYTKMAEFFAESLK</sequence>
<keyword evidence="2" id="KW-0732">Signal</keyword>